<accession>A0AAV6MZ31</accession>
<dbReference type="Proteomes" id="UP000685013">
    <property type="component" value="Chromosome 10"/>
</dbReference>
<gene>
    <name evidence="1" type="ORF">SDJN03_14987</name>
</gene>
<organism evidence="1 2">
    <name type="scientific">Cucurbita argyrosperma subsp. sororia</name>
    <dbReference type="NCBI Taxonomy" id="37648"/>
    <lineage>
        <taxon>Eukaryota</taxon>
        <taxon>Viridiplantae</taxon>
        <taxon>Streptophyta</taxon>
        <taxon>Embryophyta</taxon>
        <taxon>Tracheophyta</taxon>
        <taxon>Spermatophyta</taxon>
        <taxon>Magnoliopsida</taxon>
        <taxon>eudicotyledons</taxon>
        <taxon>Gunneridae</taxon>
        <taxon>Pentapetalae</taxon>
        <taxon>rosids</taxon>
        <taxon>fabids</taxon>
        <taxon>Cucurbitales</taxon>
        <taxon>Cucurbitaceae</taxon>
        <taxon>Cucurbiteae</taxon>
        <taxon>Cucurbita</taxon>
    </lineage>
</organism>
<name>A0AAV6MZ31_9ROSI</name>
<comment type="caution">
    <text evidence="1">The sequence shown here is derived from an EMBL/GenBank/DDBJ whole genome shotgun (WGS) entry which is preliminary data.</text>
</comment>
<dbReference type="AlphaFoldDB" id="A0AAV6MZ31"/>
<feature type="non-terminal residue" evidence="1">
    <location>
        <position position="1"/>
    </location>
</feature>
<sequence length="105" mass="11614">MVQWIWTSRDESFFDAVPGIDLRCSWGRIGVMVAVVVMAITSLMEMVKEDGEVKFELSVERKGGVIWVGMERKGMKEEGVCQLRLVEMDMGGGGGAWNKGSQPGE</sequence>
<proteinExistence type="predicted"/>
<keyword evidence="2" id="KW-1185">Reference proteome</keyword>
<evidence type="ECO:0000313" key="1">
    <source>
        <dbReference type="EMBL" id="KAG6589564.1"/>
    </source>
</evidence>
<protein>
    <submittedName>
        <fullName evidence="1">Uncharacterized protein</fullName>
    </submittedName>
</protein>
<dbReference type="EMBL" id="JAGKQH010000010">
    <property type="protein sequence ID" value="KAG6589564.1"/>
    <property type="molecule type" value="Genomic_DNA"/>
</dbReference>
<evidence type="ECO:0000313" key="2">
    <source>
        <dbReference type="Proteomes" id="UP000685013"/>
    </source>
</evidence>
<reference evidence="1 2" key="1">
    <citation type="journal article" date="2021" name="Hortic Res">
        <title>The domestication of Cucurbita argyrosperma as revealed by the genome of its wild relative.</title>
        <authorList>
            <person name="Barrera-Redondo J."/>
            <person name="Sanchez-de la Vega G."/>
            <person name="Aguirre-Liguori J.A."/>
            <person name="Castellanos-Morales G."/>
            <person name="Gutierrez-Guerrero Y.T."/>
            <person name="Aguirre-Dugua X."/>
            <person name="Aguirre-Planter E."/>
            <person name="Tenaillon M.I."/>
            <person name="Lira-Saade R."/>
            <person name="Eguiarte L.E."/>
        </authorList>
    </citation>
    <scope>NUCLEOTIDE SEQUENCE [LARGE SCALE GENOMIC DNA]</scope>
    <source>
        <strain evidence="1">JBR-2021</strain>
    </source>
</reference>